<evidence type="ECO:0000313" key="1">
    <source>
        <dbReference type="EMBL" id="OAB28052.1"/>
    </source>
</evidence>
<dbReference type="OrthoDB" id="1454468at2"/>
<name>A0A167X648_9FLAO</name>
<sequence length="114" mass="13318">MKILLLIIFLSCFFSCDNIDVKREKVYKITQFDKPIYDTITPTKGEYYGAKSIEVIGYTDDTVTVSFGKGYYKHFLTKKIDTVFSTDYYGDKNAIFIFQPYKAKKGNLQLKFRI</sequence>
<evidence type="ECO:0000313" key="2">
    <source>
        <dbReference type="Proteomes" id="UP000077164"/>
    </source>
</evidence>
<organism evidence="1 2">
    <name type="scientific">Flavobacterium fryxellicola</name>
    <dbReference type="NCBI Taxonomy" id="249352"/>
    <lineage>
        <taxon>Bacteria</taxon>
        <taxon>Pseudomonadati</taxon>
        <taxon>Bacteroidota</taxon>
        <taxon>Flavobacteriia</taxon>
        <taxon>Flavobacteriales</taxon>
        <taxon>Flavobacteriaceae</taxon>
        <taxon>Flavobacterium</taxon>
    </lineage>
</organism>
<accession>A0A167X648</accession>
<reference evidence="1 2" key="1">
    <citation type="submission" date="2016-03" db="EMBL/GenBank/DDBJ databases">
        <title>Draft genome sequence of Flavobacterium fryxellicola DSM 16209.</title>
        <authorList>
            <person name="Shin S.-K."/>
            <person name="Yi H."/>
        </authorList>
    </citation>
    <scope>NUCLEOTIDE SEQUENCE [LARGE SCALE GENOMIC DNA]</scope>
    <source>
        <strain evidence="1 2">DSM 16209</strain>
    </source>
</reference>
<comment type="caution">
    <text evidence="1">The sequence shown here is derived from an EMBL/GenBank/DDBJ whole genome shotgun (WGS) entry which is preliminary data.</text>
</comment>
<dbReference type="AlphaFoldDB" id="A0A167X648"/>
<dbReference type="Proteomes" id="UP000077164">
    <property type="component" value="Unassembled WGS sequence"/>
</dbReference>
<protein>
    <submittedName>
        <fullName evidence="1">Uncharacterized protein</fullName>
    </submittedName>
</protein>
<keyword evidence="2" id="KW-1185">Reference proteome</keyword>
<proteinExistence type="predicted"/>
<dbReference type="EMBL" id="LVJE01000013">
    <property type="protein sequence ID" value="OAB28052.1"/>
    <property type="molecule type" value="Genomic_DNA"/>
</dbReference>
<dbReference type="RefSeq" id="WP_066080190.1">
    <property type="nucleotide sequence ID" value="NZ_FRDK01000003.1"/>
</dbReference>
<gene>
    <name evidence="1" type="ORF">FBFR_09385</name>
</gene>